<dbReference type="InterPro" id="IPR015931">
    <property type="entry name" value="Acnase/IPM_dHydase_lsu_aba_1/3"/>
</dbReference>
<dbReference type="AlphaFoldDB" id="A0A7R8WT06"/>
<dbReference type="GO" id="GO:0046872">
    <property type="term" value="F:metal ion binding"/>
    <property type="evidence" value="ECO:0007669"/>
    <property type="project" value="UniProtKB-KW"/>
</dbReference>
<protein>
    <submittedName>
        <fullName evidence="4">Uncharacterized protein</fullName>
    </submittedName>
</protein>
<dbReference type="InterPro" id="IPR001030">
    <property type="entry name" value="Acoase/IPM_deHydtase_lsu_aba"/>
</dbReference>
<dbReference type="PRINTS" id="PR00415">
    <property type="entry name" value="ACONITASE"/>
</dbReference>
<keyword evidence="3" id="KW-0411">Iron-sulfur</keyword>
<dbReference type="OrthoDB" id="6381121at2759"/>
<organism evidence="4">
    <name type="scientific">Cyprideis torosa</name>
    <dbReference type="NCBI Taxonomy" id="163714"/>
    <lineage>
        <taxon>Eukaryota</taxon>
        <taxon>Metazoa</taxon>
        <taxon>Ecdysozoa</taxon>
        <taxon>Arthropoda</taxon>
        <taxon>Crustacea</taxon>
        <taxon>Oligostraca</taxon>
        <taxon>Ostracoda</taxon>
        <taxon>Podocopa</taxon>
        <taxon>Podocopida</taxon>
        <taxon>Cytherocopina</taxon>
        <taxon>Cytheroidea</taxon>
        <taxon>Cytherideidae</taxon>
        <taxon>Cyprideis</taxon>
    </lineage>
</organism>
<keyword evidence="1" id="KW-0479">Metal-binding</keyword>
<evidence type="ECO:0000256" key="2">
    <source>
        <dbReference type="ARBA" id="ARBA00023004"/>
    </source>
</evidence>
<proteinExistence type="predicted"/>
<dbReference type="SUPFAM" id="SSF53732">
    <property type="entry name" value="Aconitase iron-sulfur domain"/>
    <property type="match status" value="1"/>
</dbReference>
<dbReference type="PANTHER" id="PTHR11670">
    <property type="entry name" value="ACONITASE/IRON-RESPONSIVE ELEMENT FAMILY MEMBER"/>
    <property type="match status" value="1"/>
</dbReference>
<dbReference type="InterPro" id="IPR006249">
    <property type="entry name" value="Aconitase/IRP2"/>
</dbReference>
<dbReference type="EMBL" id="OB686488">
    <property type="protein sequence ID" value="CAD7237291.1"/>
    <property type="molecule type" value="Genomic_DNA"/>
</dbReference>
<dbReference type="PROSITE" id="PS00450">
    <property type="entry name" value="ACONITASE_1"/>
    <property type="match status" value="1"/>
</dbReference>
<sequence>MRDAVAREGGDPEKVNPSVPVELVVDHSVAIDFSGTSNSITQNVDKEYGRNHERYSLLKWAQKSFTNFNVVPPNSGICHQVNLEYLGRVVLTGQKSIAYPDTLVGLDSHTPMINGIGVMGWGVGGIEAEAVMLGQPYYMSIPEVVGVRLTGKLSPGITATDLVLTITELLRKHKVVEKFVEYFGPGISHLSIPDRATISNMTPEYGATLGLFPIDEKTIAYLRLTGREDEANLTEAYTKACGLFSPDGKSIEYSQIVELDLGEVRPCLAGPARPQDRIALAASKQSFEDLLNTKPGPAKRGKTSTPSEELSGDIGKKVEKKVLPLKIGREQWEFGDGSLVVAAITSCTNTSNPHVLMGAGLIAKKAVELGLDVPSYVKTSFAPGSKVVENYLRAANLLPFFEALGFHISAFGCTTCI</sequence>
<dbReference type="InterPro" id="IPR018136">
    <property type="entry name" value="Aconitase_4Fe-4S_BS"/>
</dbReference>
<name>A0A7R8WT06_9CRUS</name>
<evidence type="ECO:0000256" key="1">
    <source>
        <dbReference type="ARBA" id="ARBA00022723"/>
    </source>
</evidence>
<dbReference type="InterPro" id="IPR036008">
    <property type="entry name" value="Aconitase_4Fe-4S_dom"/>
</dbReference>
<reference evidence="4" key="1">
    <citation type="submission" date="2020-11" db="EMBL/GenBank/DDBJ databases">
        <authorList>
            <person name="Tran Van P."/>
        </authorList>
    </citation>
    <scope>NUCLEOTIDE SEQUENCE</scope>
</reference>
<dbReference type="Gene3D" id="3.30.499.10">
    <property type="entry name" value="Aconitase, domain 3"/>
    <property type="match status" value="2"/>
</dbReference>
<evidence type="ECO:0000256" key="3">
    <source>
        <dbReference type="ARBA" id="ARBA00023014"/>
    </source>
</evidence>
<dbReference type="GO" id="GO:0051536">
    <property type="term" value="F:iron-sulfur cluster binding"/>
    <property type="evidence" value="ECO:0007669"/>
    <property type="project" value="UniProtKB-KW"/>
</dbReference>
<dbReference type="Pfam" id="PF00330">
    <property type="entry name" value="Aconitase"/>
    <property type="match status" value="1"/>
</dbReference>
<feature type="non-terminal residue" evidence="4">
    <location>
        <position position="417"/>
    </location>
</feature>
<accession>A0A7R8WT06</accession>
<keyword evidence="2" id="KW-0408">Iron</keyword>
<gene>
    <name evidence="4" type="ORF">CTOB1V02_LOCUS15106</name>
</gene>
<evidence type="ECO:0000313" key="4">
    <source>
        <dbReference type="EMBL" id="CAD7237291.1"/>
    </source>
</evidence>